<dbReference type="InParanoid" id="A0A0H2R606"/>
<feature type="compositionally biased region" description="Acidic residues" evidence="1">
    <location>
        <begin position="136"/>
        <end position="146"/>
    </location>
</feature>
<dbReference type="InterPro" id="IPR011990">
    <property type="entry name" value="TPR-like_helical_dom_sf"/>
</dbReference>
<feature type="region of interest" description="Disordered" evidence="1">
    <location>
        <begin position="113"/>
        <end position="152"/>
    </location>
</feature>
<proteinExistence type="predicted"/>
<dbReference type="InterPro" id="IPR019734">
    <property type="entry name" value="TPR_rpt"/>
</dbReference>
<name>A0A0H2R606_9AGAM</name>
<dbReference type="EMBL" id="KQ086181">
    <property type="protein sequence ID" value="KLO06777.1"/>
    <property type="molecule type" value="Genomic_DNA"/>
</dbReference>
<gene>
    <name evidence="2" type="ORF">SCHPADRAFT_917423</name>
</gene>
<dbReference type="STRING" id="27342.A0A0H2R606"/>
<dbReference type="SUPFAM" id="SSF48452">
    <property type="entry name" value="TPR-like"/>
    <property type="match status" value="1"/>
</dbReference>
<dbReference type="SMART" id="SM00028">
    <property type="entry name" value="TPR"/>
    <property type="match status" value="2"/>
</dbReference>
<dbReference type="Gene3D" id="1.25.40.10">
    <property type="entry name" value="Tetratricopeptide repeat domain"/>
    <property type="match status" value="1"/>
</dbReference>
<evidence type="ECO:0000256" key="1">
    <source>
        <dbReference type="SAM" id="MobiDB-lite"/>
    </source>
</evidence>
<sequence>MATAKLASSSHFHLTHNLFSLTTLLTVNMAQSDESLPSQSHVSSSSQGPDKTASAKNLEPGTETHSTEIDSESDVNKCLDDAEFLKQEGTAHFKAGSWAEALASYRSGLGRLPKRREVKTKQPARNNDSEVKKDEEKEETEGEGEEPLTGQDLEVAKLRSVLNANIGACHVKLGENKDAVKACTDALLDDPTYVKALQRRASCSEQLNTWSSLVQAQDDYQTLLKVLPSDSPLRPSINRSLASVKPRLEAAQQKETGEMIGKLKEMGNSFLGNFGLSTDNFKFEPNGQGGYSMNFGR</sequence>
<keyword evidence="3" id="KW-1185">Reference proteome</keyword>
<dbReference type="PANTHER" id="PTHR46014">
    <property type="entry name" value="TETRATRICOPEPTIDE REPEAT PROTEIN 1"/>
    <property type="match status" value="1"/>
</dbReference>
<accession>A0A0H2R606</accession>
<dbReference type="Proteomes" id="UP000053477">
    <property type="component" value="Unassembled WGS sequence"/>
</dbReference>
<dbReference type="OrthoDB" id="1872379at2759"/>
<evidence type="ECO:0000313" key="3">
    <source>
        <dbReference type="Proteomes" id="UP000053477"/>
    </source>
</evidence>
<protein>
    <submittedName>
        <fullName evidence="2">TPR-like protein</fullName>
    </submittedName>
</protein>
<reference evidence="2 3" key="1">
    <citation type="submission" date="2015-04" db="EMBL/GenBank/DDBJ databases">
        <title>Complete genome sequence of Schizopora paradoxa KUC8140, a cosmopolitan wood degrader in East Asia.</title>
        <authorList>
            <consortium name="DOE Joint Genome Institute"/>
            <person name="Min B."/>
            <person name="Park H."/>
            <person name="Jang Y."/>
            <person name="Kim J.-J."/>
            <person name="Kim K.H."/>
            <person name="Pangilinan J."/>
            <person name="Lipzen A."/>
            <person name="Riley R."/>
            <person name="Grigoriev I.V."/>
            <person name="Spatafora J.W."/>
            <person name="Choi I.-G."/>
        </authorList>
    </citation>
    <scope>NUCLEOTIDE SEQUENCE [LARGE SCALE GENOMIC DNA]</scope>
    <source>
        <strain evidence="2 3">KUC8140</strain>
    </source>
</reference>
<dbReference type="AlphaFoldDB" id="A0A0H2R606"/>
<dbReference type="PANTHER" id="PTHR46014:SF1">
    <property type="entry name" value="TETRATRICOPEPTIDE REPEAT PROTEIN 1"/>
    <property type="match status" value="1"/>
</dbReference>
<dbReference type="InterPro" id="IPR052769">
    <property type="entry name" value="TPR_domain_protein"/>
</dbReference>
<organism evidence="2 3">
    <name type="scientific">Schizopora paradoxa</name>
    <dbReference type="NCBI Taxonomy" id="27342"/>
    <lineage>
        <taxon>Eukaryota</taxon>
        <taxon>Fungi</taxon>
        <taxon>Dikarya</taxon>
        <taxon>Basidiomycota</taxon>
        <taxon>Agaricomycotina</taxon>
        <taxon>Agaricomycetes</taxon>
        <taxon>Hymenochaetales</taxon>
        <taxon>Schizoporaceae</taxon>
        <taxon>Schizopora</taxon>
    </lineage>
</organism>
<feature type="region of interest" description="Disordered" evidence="1">
    <location>
        <begin position="32"/>
        <end position="74"/>
    </location>
</feature>
<feature type="compositionally biased region" description="Low complexity" evidence="1">
    <location>
        <begin position="35"/>
        <end position="46"/>
    </location>
</feature>
<evidence type="ECO:0000313" key="2">
    <source>
        <dbReference type="EMBL" id="KLO06777.1"/>
    </source>
</evidence>